<evidence type="ECO:0000256" key="6">
    <source>
        <dbReference type="ARBA" id="ARBA00023136"/>
    </source>
</evidence>
<feature type="transmembrane region" description="Helical" evidence="7">
    <location>
        <begin position="169"/>
        <end position="191"/>
    </location>
</feature>
<gene>
    <name evidence="9" type="primary">siaT_1</name>
    <name evidence="9" type="ORF">NCTC13149_00286</name>
</gene>
<evidence type="ECO:0000313" key="10">
    <source>
        <dbReference type="Proteomes" id="UP000255517"/>
    </source>
</evidence>
<dbReference type="GO" id="GO:0022857">
    <property type="term" value="F:transmembrane transporter activity"/>
    <property type="evidence" value="ECO:0007669"/>
    <property type="project" value="TreeGrafter"/>
</dbReference>
<evidence type="ECO:0000256" key="7">
    <source>
        <dbReference type="SAM" id="Phobius"/>
    </source>
</evidence>
<keyword evidence="6 7" id="KW-0472">Membrane</keyword>
<dbReference type="GO" id="GO:0005886">
    <property type="term" value="C:plasma membrane"/>
    <property type="evidence" value="ECO:0007669"/>
    <property type="project" value="UniProtKB-SubCell"/>
</dbReference>
<feature type="transmembrane region" description="Helical" evidence="7">
    <location>
        <begin position="272"/>
        <end position="294"/>
    </location>
</feature>
<dbReference type="OrthoDB" id="9772674at2"/>
<proteinExistence type="predicted"/>
<dbReference type="STRING" id="1122949.GCA_000378725_00855"/>
<keyword evidence="2" id="KW-1003">Cell membrane</keyword>
<evidence type="ECO:0000256" key="3">
    <source>
        <dbReference type="ARBA" id="ARBA00022519"/>
    </source>
</evidence>
<dbReference type="RefSeq" id="WP_019034681.1">
    <property type="nucleotide sequence ID" value="NZ_JASOSY010000004.1"/>
</dbReference>
<keyword evidence="4 7" id="KW-0812">Transmembrane</keyword>
<evidence type="ECO:0000256" key="5">
    <source>
        <dbReference type="ARBA" id="ARBA00022989"/>
    </source>
</evidence>
<dbReference type="Proteomes" id="UP000255517">
    <property type="component" value="Unassembled WGS sequence"/>
</dbReference>
<name>A0A379C2N0_9FIRM</name>
<dbReference type="EMBL" id="UGSZ01000001">
    <property type="protein sequence ID" value="SUB56514.1"/>
    <property type="molecule type" value="Genomic_DNA"/>
</dbReference>
<feature type="transmembrane region" description="Helical" evidence="7">
    <location>
        <begin position="45"/>
        <end position="68"/>
    </location>
</feature>
<feature type="transmembrane region" description="Helical" evidence="7">
    <location>
        <begin position="314"/>
        <end position="342"/>
    </location>
</feature>
<evidence type="ECO:0000313" key="9">
    <source>
        <dbReference type="EMBL" id="SUB56514.1"/>
    </source>
</evidence>
<dbReference type="PANTHER" id="PTHR33362">
    <property type="entry name" value="SIALIC ACID TRAP TRANSPORTER PERMEASE PROTEIN SIAT-RELATED"/>
    <property type="match status" value="1"/>
</dbReference>
<feature type="domain" description="TRAP C4-dicarboxylate transport system permease DctM subunit" evidence="8">
    <location>
        <begin position="6"/>
        <end position="416"/>
    </location>
</feature>
<evidence type="ECO:0000256" key="1">
    <source>
        <dbReference type="ARBA" id="ARBA00004429"/>
    </source>
</evidence>
<dbReference type="AlphaFoldDB" id="A0A379C2N0"/>
<evidence type="ECO:0000256" key="2">
    <source>
        <dbReference type="ARBA" id="ARBA00022475"/>
    </source>
</evidence>
<dbReference type="NCBIfam" id="TIGR00786">
    <property type="entry name" value="dctM"/>
    <property type="match status" value="1"/>
</dbReference>
<accession>A0A379C2N0</accession>
<evidence type="ECO:0000256" key="4">
    <source>
        <dbReference type="ARBA" id="ARBA00022692"/>
    </source>
</evidence>
<dbReference type="PIRSF" id="PIRSF006066">
    <property type="entry name" value="HI0050"/>
    <property type="match status" value="1"/>
</dbReference>
<feature type="transmembrane region" description="Helical" evidence="7">
    <location>
        <begin position="394"/>
        <end position="414"/>
    </location>
</feature>
<keyword evidence="5 7" id="KW-1133">Transmembrane helix</keyword>
<feature type="transmembrane region" description="Helical" evidence="7">
    <location>
        <begin position="240"/>
        <end position="260"/>
    </location>
</feature>
<feature type="transmembrane region" description="Helical" evidence="7">
    <location>
        <begin position="133"/>
        <end position="157"/>
    </location>
</feature>
<evidence type="ECO:0000259" key="8">
    <source>
        <dbReference type="Pfam" id="PF06808"/>
    </source>
</evidence>
<keyword evidence="3" id="KW-0997">Cell inner membrane</keyword>
<sequence length="426" mass="45316">MILGILIGFFTLLFLGIPIAFSMGVVTSGMLALKGISLEMMVQRMFAGVNSFSLLALPLFILAGNIMGEGGLTKRLMNLANALVGKVTGGLAVTSIVTCALFGAVSGSTAATTFAVGSVMVPEMKKQGYSNSFIASIIGPSGVLGLIIPPSITMVILGITANISIGDLFLAGFIPGIALAAMLSIYASYISKKRGFGIINKEKISSKELFEIFKDGFFPLMTPVIILGGIFSGWMTSTEVAVVAVLYGLILSAFYGELTWERLKFVMIDSAITSAIILIVIAICNSFAWLLTIAKIPELITGFFLKYANTQTQFLLIVSGILLVLGCLTEVTSLIILLAPIFMPIAMQYNINPIHFGMVLIMNFALANVTPPVGLSTICGCSITDKNMGIEDTLPYLIHVMLIVAVAVFLIIFIPDLSTFLVNAVK</sequence>
<feature type="transmembrane region" description="Helical" evidence="7">
    <location>
        <begin position="88"/>
        <end position="121"/>
    </location>
</feature>
<reference evidence="9 10" key="1">
    <citation type="submission" date="2018-06" db="EMBL/GenBank/DDBJ databases">
        <authorList>
            <consortium name="Pathogen Informatics"/>
            <person name="Doyle S."/>
        </authorList>
    </citation>
    <scope>NUCLEOTIDE SEQUENCE [LARGE SCALE GENOMIC DNA]</scope>
    <source>
        <strain evidence="9 10">NCTC13149</strain>
    </source>
</reference>
<dbReference type="InterPro" id="IPR010656">
    <property type="entry name" value="DctM"/>
</dbReference>
<comment type="subcellular location">
    <subcellularLocation>
        <location evidence="1">Cell inner membrane</location>
        <topology evidence="1">Multi-pass membrane protein</topology>
    </subcellularLocation>
</comment>
<feature type="transmembrane region" description="Helical" evidence="7">
    <location>
        <begin position="6"/>
        <end position="33"/>
    </location>
</feature>
<organism evidence="9 10">
    <name type="scientific">Peptoniphilus lacrimalis</name>
    <dbReference type="NCBI Taxonomy" id="33031"/>
    <lineage>
        <taxon>Bacteria</taxon>
        <taxon>Bacillati</taxon>
        <taxon>Bacillota</taxon>
        <taxon>Tissierellia</taxon>
        <taxon>Tissierellales</taxon>
        <taxon>Peptoniphilaceae</taxon>
        <taxon>Peptoniphilus</taxon>
    </lineage>
</organism>
<dbReference type="InterPro" id="IPR004681">
    <property type="entry name" value="TRAP_DctM"/>
</dbReference>
<feature type="transmembrane region" description="Helical" evidence="7">
    <location>
        <begin position="354"/>
        <end position="374"/>
    </location>
</feature>
<protein>
    <submittedName>
        <fullName evidence="9">Neu5Ac permease</fullName>
    </submittedName>
</protein>
<dbReference type="Pfam" id="PF06808">
    <property type="entry name" value="DctM"/>
    <property type="match status" value="1"/>
</dbReference>